<evidence type="ECO:0000256" key="3">
    <source>
        <dbReference type="ARBA" id="ARBA00022475"/>
    </source>
</evidence>
<sequence length="529" mass="56141">MLRFAPWKLASVLAMVAVAMLLVVPSFLPADLVDTLAARVPSFVPLRQIVLGLDLQGGAYMLMQVDDASVVKAQVEALRDDVRQKMRDGKIALSGGIVTQGRGVLVRIGDQAERDKAYSLLQALSQPIGGALAGGNGRTLDVTETDSGVQLTLTDAAIADKVRHAVTQSIEVLNRRVNAMGTKETVIAQQGLNRVLIEIPGLQDTTKLKEIIGQTAKLDFQLVADPGDPANEVETLPMQKGGGTITVQKRIMVDGGDLVDAQQSFDQQTGEPDVTFRFNLRGGQKFGQVTTENVGRPFAIVLDGKVISAPVIRSPITGGTGQITGNFTSEEASSLAILLRAGALPAKLTVVEERTVGPGLGQDSIDAGKRAAYVGAVLVVIYMIATYGVFGVFADLALAVHILFIFASMTLLGATLTLPGIAGIVFTIGMAVDSNVLIYERIREEAHLGRSVISALDAGFKRAFATIVDSNVTMFVAALILYLFGSGAVRGFAVSLGLGIITSIVTAVTMTRMMIALWYRRVRPTKIPI</sequence>
<dbReference type="GO" id="GO:0065002">
    <property type="term" value="P:intracellular protein transmembrane transport"/>
    <property type="evidence" value="ECO:0007669"/>
    <property type="project" value="UniProtKB-UniRule"/>
</dbReference>
<evidence type="ECO:0000256" key="10">
    <source>
        <dbReference type="HAMAP-Rule" id="MF_01463"/>
    </source>
</evidence>
<evidence type="ECO:0000256" key="7">
    <source>
        <dbReference type="ARBA" id="ARBA00022989"/>
    </source>
</evidence>
<accession>A0A366FGL1</accession>
<comment type="subunit">
    <text evidence="10">Forms a complex with SecF. Part of the essential Sec protein translocation apparatus which comprises SecA, SecYEG and auxiliary proteins SecDF-YajC and YidC.</text>
</comment>
<organism evidence="14 15">
    <name type="scientific">Roseiarcus fermentans</name>
    <dbReference type="NCBI Taxonomy" id="1473586"/>
    <lineage>
        <taxon>Bacteria</taxon>
        <taxon>Pseudomonadati</taxon>
        <taxon>Pseudomonadota</taxon>
        <taxon>Alphaproteobacteria</taxon>
        <taxon>Hyphomicrobiales</taxon>
        <taxon>Roseiarcaceae</taxon>
        <taxon>Roseiarcus</taxon>
    </lineage>
</organism>
<dbReference type="NCBIfam" id="TIGR00916">
    <property type="entry name" value="2A0604s01"/>
    <property type="match status" value="1"/>
</dbReference>
<dbReference type="GO" id="GO:0043952">
    <property type="term" value="P:protein transport by the Sec complex"/>
    <property type="evidence" value="ECO:0007669"/>
    <property type="project" value="UniProtKB-UniRule"/>
</dbReference>
<feature type="domain" description="SecDF P1 head subdomain" evidence="13">
    <location>
        <begin position="235"/>
        <end position="346"/>
    </location>
</feature>
<feature type="domain" description="Protein translocase subunit SecDF P1" evidence="12">
    <location>
        <begin position="166"/>
        <end position="224"/>
    </location>
</feature>
<dbReference type="PRINTS" id="PR00702">
    <property type="entry name" value="ACRIFLAVINRP"/>
</dbReference>
<reference evidence="14 15" key="1">
    <citation type="submission" date="2018-06" db="EMBL/GenBank/DDBJ databases">
        <title>Genomic Encyclopedia of Type Strains, Phase IV (KMG-IV): sequencing the most valuable type-strain genomes for metagenomic binning, comparative biology and taxonomic classification.</title>
        <authorList>
            <person name="Goeker M."/>
        </authorList>
    </citation>
    <scope>NUCLEOTIDE SEQUENCE [LARGE SCALE GENOMIC DNA]</scope>
    <source>
        <strain evidence="14 15">DSM 24875</strain>
    </source>
</reference>
<evidence type="ECO:0000259" key="11">
    <source>
        <dbReference type="Pfam" id="PF02355"/>
    </source>
</evidence>
<evidence type="ECO:0000259" key="13">
    <source>
        <dbReference type="Pfam" id="PF22599"/>
    </source>
</evidence>
<dbReference type="InterPro" id="IPR001036">
    <property type="entry name" value="Acrflvin-R"/>
</dbReference>
<evidence type="ECO:0000256" key="1">
    <source>
        <dbReference type="ARBA" id="ARBA00004651"/>
    </source>
</evidence>
<dbReference type="InterPro" id="IPR048631">
    <property type="entry name" value="SecD_1st"/>
</dbReference>
<dbReference type="Proteomes" id="UP000253529">
    <property type="component" value="Unassembled WGS sequence"/>
</dbReference>
<dbReference type="PANTHER" id="PTHR30081">
    <property type="entry name" value="PROTEIN-EXPORT MEMBRANE PROTEIN SEC"/>
    <property type="match status" value="1"/>
</dbReference>
<comment type="function">
    <text evidence="10">Part of the Sec protein translocase complex. Interacts with the SecYEG preprotein conducting channel. SecDF uses the proton motive force (PMF) to complete protein translocation after the ATP-dependent function of SecA.</text>
</comment>
<evidence type="ECO:0000256" key="4">
    <source>
        <dbReference type="ARBA" id="ARBA00022519"/>
    </source>
</evidence>
<keyword evidence="7 10" id="KW-1133">Transmembrane helix</keyword>
<dbReference type="AlphaFoldDB" id="A0A366FGL1"/>
<keyword evidence="15" id="KW-1185">Reference proteome</keyword>
<dbReference type="Gene3D" id="3.30.70.3400">
    <property type="match status" value="1"/>
</dbReference>
<evidence type="ECO:0000256" key="9">
    <source>
        <dbReference type="ARBA" id="ARBA00023136"/>
    </source>
</evidence>
<evidence type="ECO:0000256" key="2">
    <source>
        <dbReference type="ARBA" id="ARBA00022448"/>
    </source>
</evidence>
<comment type="similarity">
    <text evidence="10">Belongs to the SecD/SecF family. SecD subfamily.</text>
</comment>
<comment type="caution">
    <text evidence="10">Lacks conserved residue(s) required for the propagation of feature annotation.</text>
</comment>
<feature type="domain" description="Protein export membrane protein SecD/SecF C-terminal" evidence="11">
    <location>
        <begin position="348"/>
        <end position="519"/>
    </location>
</feature>
<dbReference type="InterPro" id="IPR005791">
    <property type="entry name" value="SecD"/>
</dbReference>
<evidence type="ECO:0000313" key="14">
    <source>
        <dbReference type="EMBL" id="RBP13822.1"/>
    </source>
</evidence>
<dbReference type="Pfam" id="PF02355">
    <property type="entry name" value="SecD_SecF_C"/>
    <property type="match status" value="1"/>
</dbReference>
<dbReference type="GO" id="GO:0006605">
    <property type="term" value="P:protein targeting"/>
    <property type="evidence" value="ECO:0007669"/>
    <property type="project" value="UniProtKB-UniRule"/>
</dbReference>
<name>A0A366FGL1_9HYPH</name>
<dbReference type="SUPFAM" id="SSF82866">
    <property type="entry name" value="Multidrug efflux transporter AcrB transmembrane domain"/>
    <property type="match status" value="1"/>
</dbReference>
<dbReference type="OrthoDB" id="9805019at2"/>
<dbReference type="GO" id="GO:0005886">
    <property type="term" value="C:plasma membrane"/>
    <property type="evidence" value="ECO:0007669"/>
    <property type="project" value="UniProtKB-SubCell"/>
</dbReference>
<keyword evidence="5 10" id="KW-0812">Transmembrane</keyword>
<dbReference type="Gene3D" id="3.30.1360.200">
    <property type="match status" value="1"/>
</dbReference>
<dbReference type="FunFam" id="1.20.1640.10:FF:000004">
    <property type="entry name" value="Protein translocase subunit SecD"/>
    <property type="match status" value="1"/>
</dbReference>
<dbReference type="NCBIfam" id="TIGR01129">
    <property type="entry name" value="secD"/>
    <property type="match status" value="1"/>
</dbReference>
<keyword evidence="8 10" id="KW-0811">Translocation</keyword>
<dbReference type="InterPro" id="IPR054384">
    <property type="entry name" value="SecDF_P1_head"/>
</dbReference>
<keyword evidence="3 10" id="KW-1003">Cell membrane</keyword>
<keyword evidence="2 10" id="KW-0813">Transport</keyword>
<feature type="transmembrane region" description="Helical" evidence="10">
    <location>
        <begin position="371"/>
        <end position="390"/>
    </location>
</feature>
<gene>
    <name evidence="10" type="primary">secD</name>
    <name evidence="14" type="ORF">DFR50_11184</name>
</gene>
<dbReference type="PANTHER" id="PTHR30081:SF1">
    <property type="entry name" value="PROTEIN TRANSLOCASE SUBUNIT SECD"/>
    <property type="match status" value="1"/>
</dbReference>
<dbReference type="HAMAP" id="MF_01463_B">
    <property type="entry name" value="SecD_B"/>
    <property type="match status" value="1"/>
</dbReference>
<feature type="transmembrane region" description="Helical" evidence="10">
    <location>
        <begin position="397"/>
        <end position="415"/>
    </location>
</feature>
<evidence type="ECO:0000256" key="6">
    <source>
        <dbReference type="ARBA" id="ARBA00022927"/>
    </source>
</evidence>
<evidence type="ECO:0000256" key="5">
    <source>
        <dbReference type="ARBA" id="ARBA00022692"/>
    </source>
</evidence>
<proteinExistence type="inferred from homology"/>
<dbReference type="Pfam" id="PF22599">
    <property type="entry name" value="SecDF_P1_head"/>
    <property type="match status" value="1"/>
</dbReference>
<evidence type="ECO:0000313" key="15">
    <source>
        <dbReference type="Proteomes" id="UP000253529"/>
    </source>
</evidence>
<evidence type="ECO:0000256" key="8">
    <source>
        <dbReference type="ARBA" id="ARBA00023010"/>
    </source>
</evidence>
<dbReference type="RefSeq" id="WP_113889375.1">
    <property type="nucleotide sequence ID" value="NZ_QNRK01000011.1"/>
</dbReference>
<dbReference type="Gene3D" id="1.20.1640.10">
    <property type="entry name" value="Multidrug efflux transporter AcrB transmembrane domain"/>
    <property type="match status" value="1"/>
</dbReference>
<dbReference type="FunFam" id="3.30.1360.200:FF:000002">
    <property type="entry name" value="Preprotein translocase subunit SecD"/>
    <property type="match status" value="1"/>
</dbReference>
<dbReference type="EMBL" id="QNRK01000011">
    <property type="protein sequence ID" value="RBP13822.1"/>
    <property type="molecule type" value="Genomic_DNA"/>
</dbReference>
<comment type="caution">
    <text evidence="14">The sequence shown here is derived from an EMBL/GenBank/DDBJ whole genome shotgun (WGS) entry which is preliminary data.</text>
</comment>
<keyword evidence="9 10" id="KW-0472">Membrane</keyword>
<feature type="transmembrane region" description="Helical" evidence="10">
    <location>
        <begin position="463"/>
        <end position="484"/>
    </location>
</feature>
<dbReference type="InterPro" id="IPR022813">
    <property type="entry name" value="SecD/SecF_arch_bac"/>
</dbReference>
<dbReference type="GO" id="GO:0015450">
    <property type="term" value="F:protein-transporting ATPase activity"/>
    <property type="evidence" value="ECO:0007669"/>
    <property type="project" value="InterPro"/>
</dbReference>
<keyword evidence="4" id="KW-0997">Cell inner membrane</keyword>
<keyword evidence="6 10" id="KW-0653">Protein transport</keyword>
<dbReference type="Pfam" id="PF21760">
    <property type="entry name" value="SecD_1st"/>
    <property type="match status" value="1"/>
</dbReference>
<feature type="transmembrane region" description="Helical" evidence="10">
    <location>
        <begin position="496"/>
        <end position="519"/>
    </location>
</feature>
<dbReference type="InterPro" id="IPR055344">
    <property type="entry name" value="SecD_SecF_C_bact"/>
</dbReference>
<protein>
    <recommendedName>
        <fullName evidence="10">Protein translocase subunit SecD</fullName>
    </recommendedName>
</protein>
<dbReference type="InterPro" id="IPR048634">
    <property type="entry name" value="SecD_SecF_C"/>
</dbReference>
<comment type="subcellular location">
    <subcellularLocation>
        <location evidence="1 10">Cell membrane</location>
        <topology evidence="1 10">Multi-pass membrane protein</topology>
    </subcellularLocation>
</comment>
<evidence type="ECO:0000259" key="12">
    <source>
        <dbReference type="Pfam" id="PF21760"/>
    </source>
</evidence>